<dbReference type="Proteomes" id="UP000823399">
    <property type="component" value="Unassembled WGS sequence"/>
</dbReference>
<protein>
    <submittedName>
        <fullName evidence="2">Uncharacterized protein</fullName>
    </submittedName>
</protein>
<keyword evidence="3" id="KW-1185">Reference proteome</keyword>
<evidence type="ECO:0000313" key="2">
    <source>
        <dbReference type="EMBL" id="KAG2083045.1"/>
    </source>
</evidence>
<name>A0A9P7ERR2_9AGAM</name>
<feature type="compositionally biased region" description="Basic and acidic residues" evidence="1">
    <location>
        <begin position="182"/>
        <end position="200"/>
    </location>
</feature>
<reference evidence="2" key="1">
    <citation type="journal article" date="2020" name="New Phytol.">
        <title>Comparative genomics reveals dynamic genome evolution in host specialist ectomycorrhizal fungi.</title>
        <authorList>
            <person name="Lofgren L.A."/>
            <person name="Nguyen N.H."/>
            <person name="Vilgalys R."/>
            <person name="Ruytinx J."/>
            <person name="Liao H.L."/>
            <person name="Branco S."/>
            <person name="Kuo A."/>
            <person name="LaButti K."/>
            <person name="Lipzen A."/>
            <person name="Andreopoulos W."/>
            <person name="Pangilinan J."/>
            <person name="Riley R."/>
            <person name="Hundley H."/>
            <person name="Na H."/>
            <person name="Barry K."/>
            <person name="Grigoriev I.V."/>
            <person name="Stajich J.E."/>
            <person name="Kennedy P.G."/>
        </authorList>
    </citation>
    <scope>NUCLEOTIDE SEQUENCE</scope>
    <source>
        <strain evidence="2">FC423</strain>
    </source>
</reference>
<evidence type="ECO:0000313" key="3">
    <source>
        <dbReference type="Proteomes" id="UP000823399"/>
    </source>
</evidence>
<proteinExistence type="predicted"/>
<dbReference type="GeneID" id="64705055"/>
<evidence type="ECO:0000256" key="1">
    <source>
        <dbReference type="SAM" id="MobiDB-lite"/>
    </source>
</evidence>
<dbReference type="RefSeq" id="XP_041284364.1">
    <property type="nucleotide sequence ID" value="XM_041442796.1"/>
</dbReference>
<feature type="region of interest" description="Disordered" evidence="1">
    <location>
        <begin position="177"/>
        <end position="200"/>
    </location>
</feature>
<sequence length="226" mass="26659">MNAAGNNRRRQCNLRRQQDRDEIRQQAQAELMAAGMQPPQVPHIPNEPAPPVLAPAPLAPAPAPVYGPIHYEGAVGPHNFENPLHYFLPNPIPPPPPEHNYHQFNVQFQHHLEEERIRNDLLQRQAQEEFHGQQIQQQFQQQEAERIRRQAQEELEAFHMQQQEAERHNRQDLDIQRAGQQAEERQRHQEQRNREQQEHLEEALREYDNPAVGIHFWLGLQRLFLP</sequence>
<organism evidence="2 3">
    <name type="scientific">Suillus discolor</name>
    <dbReference type="NCBI Taxonomy" id="1912936"/>
    <lineage>
        <taxon>Eukaryota</taxon>
        <taxon>Fungi</taxon>
        <taxon>Dikarya</taxon>
        <taxon>Basidiomycota</taxon>
        <taxon>Agaricomycotina</taxon>
        <taxon>Agaricomycetes</taxon>
        <taxon>Agaricomycetidae</taxon>
        <taxon>Boletales</taxon>
        <taxon>Suillineae</taxon>
        <taxon>Suillaceae</taxon>
        <taxon>Suillus</taxon>
    </lineage>
</organism>
<feature type="region of interest" description="Disordered" evidence="1">
    <location>
        <begin position="1"/>
        <end position="23"/>
    </location>
</feature>
<accession>A0A9P7ERR2</accession>
<dbReference type="AlphaFoldDB" id="A0A9P7ERR2"/>
<comment type="caution">
    <text evidence="2">The sequence shown here is derived from an EMBL/GenBank/DDBJ whole genome shotgun (WGS) entry which is preliminary data.</text>
</comment>
<gene>
    <name evidence="2" type="ORF">F5147DRAFT_783055</name>
</gene>
<dbReference type="EMBL" id="JABBWM010000297">
    <property type="protein sequence ID" value="KAG2083045.1"/>
    <property type="molecule type" value="Genomic_DNA"/>
</dbReference>